<dbReference type="RefSeq" id="WP_263276686.1">
    <property type="nucleotide sequence ID" value="NZ_CP106795.1"/>
</dbReference>
<gene>
    <name evidence="1" type="ORF">N8I86_00350</name>
</gene>
<evidence type="ECO:0000313" key="1">
    <source>
        <dbReference type="EMBL" id="UXY33324.1"/>
    </source>
</evidence>
<dbReference type="EMBL" id="CP106795">
    <property type="protein sequence ID" value="UXY33324.1"/>
    <property type="molecule type" value="Genomic_DNA"/>
</dbReference>
<sequence length="71" mass="8577">MVRLERFLTGLLASQQVPEQRKVLHRHTIWHLVRRLRRRNNGRLIIPQQFMSARQRTHAAVAFLNWLTTHD</sequence>
<proteinExistence type="predicted"/>
<evidence type="ECO:0008006" key="3">
    <source>
        <dbReference type="Google" id="ProtNLM"/>
    </source>
</evidence>
<dbReference type="Proteomes" id="UP001060733">
    <property type="component" value="Chromosome"/>
</dbReference>
<organism evidence="1 2">
    <name type="scientific">Streptomyces albidocamelliae</name>
    <dbReference type="NCBI Taxonomy" id="2981135"/>
    <lineage>
        <taxon>Bacteria</taxon>
        <taxon>Bacillati</taxon>
        <taxon>Actinomycetota</taxon>
        <taxon>Actinomycetes</taxon>
        <taxon>Kitasatosporales</taxon>
        <taxon>Streptomycetaceae</taxon>
        <taxon>Streptomyces</taxon>
    </lineage>
</organism>
<protein>
    <recommendedName>
        <fullName evidence="3">Transposase</fullName>
    </recommendedName>
</protein>
<name>A0ABY6EEU9_9ACTN</name>
<reference evidence="1" key="1">
    <citation type="submission" date="2022-10" db="EMBL/GenBank/DDBJ databases">
        <authorList>
            <person name="Mo P."/>
        </authorList>
    </citation>
    <scope>NUCLEOTIDE SEQUENCE</scope>
    <source>
        <strain evidence="1">HUAS 14-6</strain>
    </source>
</reference>
<keyword evidence="2" id="KW-1185">Reference proteome</keyword>
<evidence type="ECO:0000313" key="2">
    <source>
        <dbReference type="Proteomes" id="UP001060733"/>
    </source>
</evidence>
<accession>A0ABY6EEU9</accession>